<evidence type="ECO:0000313" key="5">
    <source>
        <dbReference type="Proteomes" id="UP000554837"/>
    </source>
</evidence>
<sequence>MAVHRIFCLLGLTLLLATTAQAQGQWKWRDAQGNVQYSDRPPPQGTPEKDILARPANARKPVQLVPFGQPQASAPAASAPANAASAAAARRQAEEAARRTKEVDEKNKAIEAQNAATRAENCKQARQQLATLESGVRLAHVDEKGERGVMDDAARAAAIARAKTVIASECR</sequence>
<proteinExistence type="predicted"/>
<feature type="signal peptide" evidence="2">
    <location>
        <begin position="1"/>
        <end position="22"/>
    </location>
</feature>
<dbReference type="RefSeq" id="WP_138856235.1">
    <property type="nucleotide sequence ID" value="NZ_CP040709.1"/>
</dbReference>
<dbReference type="Pfam" id="PF13511">
    <property type="entry name" value="DUF4124"/>
    <property type="match status" value="1"/>
</dbReference>
<organism evidence="4 5">
    <name type="scientific">Inhella inkyongensis</name>
    <dbReference type="NCBI Taxonomy" id="392593"/>
    <lineage>
        <taxon>Bacteria</taxon>
        <taxon>Pseudomonadati</taxon>
        <taxon>Pseudomonadota</taxon>
        <taxon>Betaproteobacteria</taxon>
        <taxon>Burkholderiales</taxon>
        <taxon>Sphaerotilaceae</taxon>
        <taxon>Inhella</taxon>
    </lineage>
</organism>
<name>A0A840SCE7_9BURK</name>
<keyword evidence="2" id="KW-0732">Signal</keyword>
<dbReference type="InterPro" id="IPR025392">
    <property type="entry name" value="DUF4124"/>
</dbReference>
<evidence type="ECO:0000256" key="1">
    <source>
        <dbReference type="SAM" id="MobiDB-lite"/>
    </source>
</evidence>
<reference evidence="4 5" key="1">
    <citation type="submission" date="2020-08" db="EMBL/GenBank/DDBJ databases">
        <title>Genomic Encyclopedia of Type Strains, Phase IV (KMG-IV): sequencing the most valuable type-strain genomes for metagenomic binning, comparative biology and taxonomic classification.</title>
        <authorList>
            <person name="Goeker M."/>
        </authorList>
    </citation>
    <scope>NUCLEOTIDE SEQUENCE [LARGE SCALE GENOMIC DNA]</scope>
    <source>
        <strain evidence="4 5">DSM 23958</strain>
    </source>
</reference>
<evidence type="ECO:0000256" key="2">
    <source>
        <dbReference type="SAM" id="SignalP"/>
    </source>
</evidence>
<feature type="compositionally biased region" description="Low complexity" evidence="1">
    <location>
        <begin position="69"/>
        <end position="90"/>
    </location>
</feature>
<gene>
    <name evidence="4" type="ORF">HNQ51_003330</name>
</gene>
<feature type="region of interest" description="Disordered" evidence="1">
    <location>
        <begin position="63"/>
        <end position="107"/>
    </location>
</feature>
<dbReference type="EMBL" id="JACHHO010000006">
    <property type="protein sequence ID" value="MBB5205999.1"/>
    <property type="molecule type" value="Genomic_DNA"/>
</dbReference>
<protein>
    <recommendedName>
        <fullName evidence="3">DUF4124 domain-containing protein</fullName>
    </recommendedName>
</protein>
<dbReference type="OrthoDB" id="9181422at2"/>
<feature type="compositionally biased region" description="Basic and acidic residues" evidence="1">
    <location>
        <begin position="91"/>
        <end position="107"/>
    </location>
</feature>
<feature type="chain" id="PRO_5032449343" description="DUF4124 domain-containing protein" evidence="2">
    <location>
        <begin position="23"/>
        <end position="171"/>
    </location>
</feature>
<feature type="domain" description="DUF4124" evidence="3">
    <location>
        <begin position="12"/>
        <end position="61"/>
    </location>
</feature>
<dbReference type="AlphaFoldDB" id="A0A840SCE7"/>
<keyword evidence="5" id="KW-1185">Reference proteome</keyword>
<dbReference type="Proteomes" id="UP000554837">
    <property type="component" value="Unassembled WGS sequence"/>
</dbReference>
<accession>A0A840SCE7</accession>
<evidence type="ECO:0000259" key="3">
    <source>
        <dbReference type="Pfam" id="PF13511"/>
    </source>
</evidence>
<comment type="caution">
    <text evidence="4">The sequence shown here is derived from an EMBL/GenBank/DDBJ whole genome shotgun (WGS) entry which is preliminary data.</text>
</comment>
<evidence type="ECO:0000313" key="4">
    <source>
        <dbReference type="EMBL" id="MBB5205999.1"/>
    </source>
</evidence>